<proteinExistence type="predicted"/>
<organism evidence="2 3">
    <name type="scientific">Reyranella humidisoli</name>
    <dbReference type="NCBI Taxonomy" id="2849149"/>
    <lineage>
        <taxon>Bacteria</taxon>
        <taxon>Pseudomonadati</taxon>
        <taxon>Pseudomonadota</taxon>
        <taxon>Alphaproteobacteria</taxon>
        <taxon>Hyphomicrobiales</taxon>
        <taxon>Reyranellaceae</taxon>
        <taxon>Reyranella</taxon>
    </lineage>
</organism>
<dbReference type="EMBL" id="JAHOPB010000001">
    <property type="protein sequence ID" value="MBU8872328.1"/>
    <property type="molecule type" value="Genomic_DNA"/>
</dbReference>
<keyword evidence="3" id="KW-1185">Reference proteome</keyword>
<sequence>MTNIFRTIALVVALAITGSVAGCANSGIPQDGRYQTHGTGWDNWRG</sequence>
<evidence type="ECO:0000256" key="1">
    <source>
        <dbReference type="SAM" id="SignalP"/>
    </source>
</evidence>
<keyword evidence="1" id="KW-0732">Signal</keyword>
<name>A0ABS6IGA4_9HYPH</name>
<feature type="signal peptide" evidence="1">
    <location>
        <begin position="1"/>
        <end position="24"/>
    </location>
</feature>
<evidence type="ECO:0000313" key="3">
    <source>
        <dbReference type="Proteomes" id="UP000727907"/>
    </source>
</evidence>
<accession>A0ABS6IGA4</accession>
<gene>
    <name evidence="2" type="ORF">KQ910_01065</name>
</gene>
<reference evidence="2 3" key="1">
    <citation type="submission" date="2021-06" db="EMBL/GenBank/DDBJ databases">
        <authorList>
            <person name="Lee D.H."/>
        </authorList>
    </citation>
    <scope>NUCLEOTIDE SEQUENCE [LARGE SCALE GENOMIC DNA]</scope>
    <source>
        <strain evidence="2 3">MMS21-HV4-11</strain>
    </source>
</reference>
<comment type="caution">
    <text evidence="2">The sequence shown here is derived from an EMBL/GenBank/DDBJ whole genome shotgun (WGS) entry which is preliminary data.</text>
</comment>
<dbReference type="Proteomes" id="UP000727907">
    <property type="component" value="Unassembled WGS sequence"/>
</dbReference>
<evidence type="ECO:0008006" key="4">
    <source>
        <dbReference type="Google" id="ProtNLM"/>
    </source>
</evidence>
<dbReference type="PROSITE" id="PS51257">
    <property type="entry name" value="PROKAR_LIPOPROTEIN"/>
    <property type="match status" value="1"/>
</dbReference>
<dbReference type="RefSeq" id="WP_216956190.1">
    <property type="nucleotide sequence ID" value="NZ_JAHOPB010000001.1"/>
</dbReference>
<evidence type="ECO:0000313" key="2">
    <source>
        <dbReference type="EMBL" id="MBU8872328.1"/>
    </source>
</evidence>
<protein>
    <recommendedName>
        <fullName evidence="4">Lipoprotein</fullName>
    </recommendedName>
</protein>
<feature type="chain" id="PRO_5045049864" description="Lipoprotein" evidence="1">
    <location>
        <begin position="25"/>
        <end position="46"/>
    </location>
</feature>